<sequence>MSDKQQTDADGGSGRTTQKKKRRKGKRLVLPRIKTPKKEKRGGGGCISNKLDYSCAVSPTSDPNSPHFTFASLRTLIENSDYFFNECNTHF</sequence>
<name>A0A9K3JEE2_HELAN</name>
<gene>
    <name evidence="2" type="ORF">HanXRQr2_Chr03g0100341</name>
</gene>
<comment type="caution">
    <text evidence="2">The sequence shown here is derived from an EMBL/GenBank/DDBJ whole genome shotgun (WGS) entry which is preliminary data.</text>
</comment>
<organism evidence="2 3">
    <name type="scientific">Helianthus annuus</name>
    <name type="common">Common sunflower</name>
    <dbReference type="NCBI Taxonomy" id="4232"/>
    <lineage>
        <taxon>Eukaryota</taxon>
        <taxon>Viridiplantae</taxon>
        <taxon>Streptophyta</taxon>
        <taxon>Embryophyta</taxon>
        <taxon>Tracheophyta</taxon>
        <taxon>Spermatophyta</taxon>
        <taxon>Magnoliopsida</taxon>
        <taxon>eudicotyledons</taxon>
        <taxon>Gunneridae</taxon>
        <taxon>Pentapetalae</taxon>
        <taxon>asterids</taxon>
        <taxon>campanulids</taxon>
        <taxon>Asterales</taxon>
        <taxon>Asteraceae</taxon>
        <taxon>Asteroideae</taxon>
        <taxon>Heliantheae alliance</taxon>
        <taxon>Heliantheae</taxon>
        <taxon>Helianthus</taxon>
    </lineage>
</organism>
<dbReference type="Gramene" id="mRNA:HanXRQr2_Chr03g0100341">
    <property type="protein sequence ID" value="CDS:HanXRQr2_Chr03g0100341.1"/>
    <property type="gene ID" value="HanXRQr2_Chr03g0100341"/>
</dbReference>
<keyword evidence="3" id="KW-1185">Reference proteome</keyword>
<dbReference type="PANTHER" id="PTHR35123">
    <property type="entry name" value="OS07G0633900 PROTEIN-RELATED"/>
    <property type="match status" value="1"/>
</dbReference>
<accession>A0A9K3JEE2</accession>
<protein>
    <submittedName>
        <fullName evidence="2">Uncharacterized protein</fullName>
    </submittedName>
</protein>
<evidence type="ECO:0000313" key="3">
    <source>
        <dbReference type="Proteomes" id="UP000215914"/>
    </source>
</evidence>
<reference evidence="2" key="1">
    <citation type="journal article" date="2017" name="Nature">
        <title>The sunflower genome provides insights into oil metabolism, flowering and Asterid evolution.</title>
        <authorList>
            <person name="Badouin H."/>
            <person name="Gouzy J."/>
            <person name="Grassa C.J."/>
            <person name="Murat F."/>
            <person name="Staton S.E."/>
            <person name="Cottret L."/>
            <person name="Lelandais-Briere C."/>
            <person name="Owens G.L."/>
            <person name="Carrere S."/>
            <person name="Mayjonade B."/>
            <person name="Legrand L."/>
            <person name="Gill N."/>
            <person name="Kane N.C."/>
            <person name="Bowers J.E."/>
            <person name="Hubner S."/>
            <person name="Bellec A."/>
            <person name="Berard A."/>
            <person name="Berges H."/>
            <person name="Blanchet N."/>
            <person name="Boniface M.C."/>
            <person name="Brunel D."/>
            <person name="Catrice O."/>
            <person name="Chaidir N."/>
            <person name="Claudel C."/>
            <person name="Donnadieu C."/>
            <person name="Faraut T."/>
            <person name="Fievet G."/>
            <person name="Helmstetter N."/>
            <person name="King M."/>
            <person name="Knapp S.J."/>
            <person name="Lai Z."/>
            <person name="Le Paslier M.C."/>
            <person name="Lippi Y."/>
            <person name="Lorenzon L."/>
            <person name="Mandel J.R."/>
            <person name="Marage G."/>
            <person name="Marchand G."/>
            <person name="Marquand E."/>
            <person name="Bret-Mestries E."/>
            <person name="Morien E."/>
            <person name="Nambeesan S."/>
            <person name="Nguyen T."/>
            <person name="Pegot-Espagnet P."/>
            <person name="Pouilly N."/>
            <person name="Raftis F."/>
            <person name="Sallet E."/>
            <person name="Schiex T."/>
            <person name="Thomas J."/>
            <person name="Vandecasteele C."/>
            <person name="Vares D."/>
            <person name="Vear F."/>
            <person name="Vautrin S."/>
            <person name="Crespi M."/>
            <person name="Mangin B."/>
            <person name="Burke J.M."/>
            <person name="Salse J."/>
            <person name="Munos S."/>
            <person name="Vincourt P."/>
            <person name="Rieseberg L.H."/>
            <person name="Langlade N.B."/>
        </authorList>
    </citation>
    <scope>NUCLEOTIDE SEQUENCE</scope>
    <source>
        <tissue evidence="2">Leaves</tissue>
    </source>
</reference>
<evidence type="ECO:0000313" key="2">
    <source>
        <dbReference type="EMBL" id="KAF5813588.1"/>
    </source>
</evidence>
<evidence type="ECO:0000256" key="1">
    <source>
        <dbReference type="SAM" id="MobiDB-lite"/>
    </source>
</evidence>
<dbReference type="PANTHER" id="PTHR35123:SF2">
    <property type="entry name" value="UBIQUITIN CARBOXYL-TERMINAL HYDROLASE-LIKE PROTEIN"/>
    <property type="match status" value="1"/>
</dbReference>
<feature type="compositionally biased region" description="Basic residues" evidence="1">
    <location>
        <begin position="17"/>
        <end position="40"/>
    </location>
</feature>
<dbReference type="AlphaFoldDB" id="A0A9K3JEE2"/>
<dbReference type="EMBL" id="MNCJ02000318">
    <property type="protein sequence ID" value="KAF5813588.1"/>
    <property type="molecule type" value="Genomic_DNA"/>
</dbReference>
<proteinExistence type="predicted"/>
<reference evidence="2" key="2">
    <citation type="submission" date="2020-06" db="EMBL/GenBank/DDBJ databases">
        <title>Helianthus annuus Genome sequencing and assembly Release 2.</title>
        <authorList>
            <person name="Gouzy J."/>
            <person name="Langlade N."/>
            <person name="Munos S."/>
        </authorList>
    </citation>
    <scope>NUCLEOTIDE SEQUENCE</scope>
    <source>
        <tissue evidence="2">Leaves</tissue>
    </source>
</reference>
<feature type="region of interest" description="Disordered" evidence="1">
    <location>
        <begin position="1"/>
        <end position="44"/>
    </location>
</feature>
<dbReference type="Proteomes" id="UP000215914">
    <property type="component" value="Unassembled WGS sequence"/>
</dbReference>